<accession>A0A4Y7T1J6</accession>
<protein>
    <recommendedName>
        <fullName evidence="1">F-box domain-containing protein</fullName>
    </recommendedName>
</protein>
<evidence type="ECO:0000313" key="3">
    <source>
        <dbReference type="Proteomes" id="UP000298030"/>
    </source>
</evidence>
<reference evidence="2 3" key="1">
    <citation type="journal article" date="2019" name="Nat. Ecol. Evol.">
        <title>Megaphylogeny resolves global patterns of mushroom evolution.</title>
        <authorList>
            <person name="Varga T."/>
            <person name="Krizsan K."/>
            <person name="Foldi C."/>
            <person name="Dima B."/>
            <person name="Sanchez-Garcia M."/>
            <person name="Sanchez-Ramirez S."/>
            <person name="Szollosi G.J."/>
            <person name="Szarkandi J.G."/>
            <person name="Papp V."/>
            <person name="Albert L."/>
            <person name="Andreopoulos W."/>
            <person name="Angelini C."/>
            <person name="Antonin V."/>
            <person name="Barry K.W."/>
            <person name="Bougher N.L."/>
            <person name="Buchanan P."/>
            <person name="Buyck B."/>
            <person name="Bense V."/>
            <person name="Catcheside P."/>
            <person name="Chovatia M."/>
            <person name="Cooper J."/>
            <person name="Damon W."/>
            <person name="Desjardin D."/>
            <person name="Finy P."/>
            <person name="Geml J."/>
            <person name="Haridas S."/>
            <person name="Hughes K."/>
            <person name="Justo A."/>
            <person name="Karasinski D."/>
            <person name="Kautmanova I."/>
            <person name="Kiss B."/>
            <person name="Kocsube S."/>
            <person name="Kotiranta H."/>
            <person name="LaButti K.M."/>
            <person name="Lechner B.E."/>
            <person name="Liimatainen K."/>
            <person name="Lipzen A."/>
            <person name="Lukacs Z."/>
            <person name="Mihaltcheva S."/>
            <person name="Morgado L.N."/>
            <person name="Niskanen T."/>
            <person name="Noordeloos M.E."/>
            <person name="Ohm R.A."/>
            <person name="Ortiz-Santana B."/>
            <person name="Ovrebo C."/>
            <person name="Racz N."/>
            <person name="Riley R."/>
            <person name="Savchenko A."/>
            <person name="Shiryaev A."/>
            <person name="Soop K."/>
            <person name="Spirin V."/>
            <person name="Szebenyi C."/>
            <person name="Tomsovsky M."/>
            <person name="Tulloss R.E."/>
            <person name="Uehling J."/>
            <person name="Grigoriev I.V."/>
            <person name="Vagvolgyi C."/>
            <person name="Papp T."/>
            <person name="Martin F.M."/>
            <person name="Miettinen O."/>
            <person name="Hibbett D.S."/>
            <person name="Nagy L.G."/>
        </authorList>
    </citation>
    <scope>NUCLEOTIDE SEQUENCE [LARGE SCALE GENOMIC DNA]</scope>
    <source>
        <strain evidence="2 3">FP101781</strain>
    </source>
</reference>
<dbReference type="InterPro" id="IPR036047">
    <property type="entry name" value="F-box-like_dom_sf"/>
</dbReference>
<dbReference type="OrthoDB" id="2688364at2759"/>
<dbReference type="SUPFAM" id="SSF81383">
    <property type="entry name" value="F-box domain"/>
    <property type="match status" value="1"/>
</dbReference>
<dbReference type="Gene3D" id="1.20.1280.50">
    <property type="match status" value="1"/>
</dbReference>
<dbReference type="InterPro" id="IPR001810">
    <property type="entry name" value="F-box_dom"/>
</dbReference>
<dbReference type="CDD" id="cd09917">
    <property type="entry name" value="F-box_SF"/>
    <property type="match status" value="1"/>
</dbReference>
<dbReference type="AlphaFoldDB" id="A0A4Y7T1J6"/>
<feature type="domain" description="F-box" evidence="1">
    <location>
        <begin position="9"/>
        <end position="49"/>
    </location>
</feature>
<evidence type="ECO:0000313" key="2">
    <source>
        <dbReference type="EMBL" id="TEB28023.1"/>
    </source>
</evidence>
<dbReference type="EMBL" id="QPFP01000035">
    <property type="protein sequence ID" value="TEB28023.1"/>
    <property type="molecule type" value="Genomic_DNA"/>
</dbReference>
<gene>
    <name evidence="2" type="ORF">FA13DRAFT_825885</name>
</gene>
<sequence length="264" mass="29482">MDSNPDFKLSLDMMVHVLRFLDPVNILAMRATCRFFYRTAASRSVWIAALYRVCEQHGVYKPTYPVEKMTLAELEHAASGPRRFIKFISRSNSGSSKRYTGPYVTRRYPCRREANQDGLHTASHLALVPGGRFLFTAEGSRPKDAAPASVCLWDLGYNMHCPANPFPVATISIPKMDIPHLSYSPCSHGSEIILAVAGRLFGINGGRLLIFSIDPLRQPPGFALYHEKSLLDAYSPPRMALGQSIMVLMSGKTIYVVNWTEKRG</sequence>
<evidence type="ECO:0000259" key="1">
    <source>
        <dbReference type="SMART" id="SM00256"/>
    </source>
</evidence>
<proteinExistence type="predicted"/>
<organism evidence="2 3">
    <name type="scientific">Coprinellus micaceus</name>
    <name type="common">Glistening ink-cap mushroom</name>
    <name type="synonym">Coprinus micaceus</name>
    <dbReference type="NCBI Taxonomy" id="71717"/>
    <lineage>
        <taxon>Eukaryota</taxon>
        <taxon>Fungi</taxon>
        <taxon>Dikarya</taxon>
        <taxon>Basidiomycota</taxon>
        <taxon>Agaricomycotina</taxon>
        <taxon>Agaricomycetes</taxon>
        <taxon>Agaricomycetidae</taxon>
        <taxon>Agaricales</taxon>
        <taxon>Agaricineae</taxon>
        <taxon>Psathyrellaceae</taxon>
        <taxon>Coprinellus</taxon>
    </lineage>
</organism>
<name>A0A4Y7T1J6_COPMI</name>
<keyword evidence="3" id="KW-1185">Reference proteome</keyword>
<dbReference type="Proteomes" id="UP000298030">
    <property type="component" value="Unassembled WGS sequence"/>
</dbReference>
<comment type="caution">
    <text evidence="2">The sequence shown here is derived from an EMBL/GenBank/DDBJ whole genome shotgun (WGS) entry which is preliminary data.</text>
</comment>
<dbReference type="SMART" id="SM00256">
    <property type="entry name" value="FBOX"/>
    <property type="match status" value="1"/>
</dbReference>
<dbReference type="Pfam" id="PF00646">
    <property type="entry name" value="F-box"/>
    <property type="match status" value="1"/>
</dbReference>